<reference evidence="10" key="1">
    <citation type="journal article" date="2019" name="Int. J. Syst. Evol. Microbiol.">
        <title>The Global Catalogue of Microorganisms (GCM) 10K type strain sequencing project: providing services to taxonomists for standard genome sequencing and annotation.</title>
        <authorList>
            <consortium name="The Broad Institute Genomics Platform"/>
            <consortium name="The Broad Institute Genome Sequencing Center for Infectious Disease"/>
            <person name="Wu L."/>
            <person name="Ma J."/>
        </authorList>
    </citation>
    <scope>NUCLEOTIDE SEQUENCE [LARGE SCALE GENOMIC DNA]</scope>
    <source>
        <strain evidence="10">JCM 17939</strain>
    </source>
</reference>
<keyword evidence="10" id="KW-1185">Reference proteome</keyword>
<evidence type="ECO:0000313" key="10">
    <source>
        <dbReference type="Proteomes" id="UP001501442"/>
    </source>
</evidence>
<dbReference type="RefSeq" id="WP_345444358.1">
    <property type="nucleotide sequence ID" value="NZ_BAABHK010000033.1"/>
</dbReference>
<feature type="transmembrane region" description="Helical" evidence="6">
    <location>
        <begin position="193"/>
        <end position="213"/>
    </location>
</feature>
<dbReference type="Pfam" id="PF01061">
    <property type="entry name" value="ABC2_membrane"/>
    <property type="match status" value="1"/>
</dbReference>
<dbReference type="PRINTS" id="PR00164">
    <property type="entry name" value="ABC2TRNSPORT"/>
</dbReference>
<name>A0ABP8UW50_9ACTN</name>
<comment type="caution">
    <text evidence="9">The sequence shown here is derived from an EMBL/GenBank/DDBJ whole genome shotgun (WGS) entry which is preliminary data.</text>
</comment>
<dbReference type="InterPro" id="IPR013525">
    <property type="entry name" value="ABC2_TM"/>
</dbReference>
<feature type="domain" description="ABC transmembrane type-2" evidence="8">
    <location>
        <begin position="50"/>
        <end position="287"/>
    </location>
</feature>
<feature type="transmembrane region" description="Helical" evidence="6">
    <location>
        <begin position="262"/>
        <end position="281"/>
    </location>
</feature>
<sequence length="288" mass="31029">MMLQRRNPRITPTATGDQTADDAGWSPVAELRAALALWRRETTRYVRNRVHLVLTLLQPMLYLLIIGTGLGTLVSHAGRSDYRTFLFPGVLLLAVQIAAVGSAGSIVRDREGGFLREMLVAPVHRSTLLLGKCLGAATIAIGQGTAVLVLAPVAGVPYNPLLLATLIFEIAVLALVLTALTALLAVSITNIDTFYATASAIVLPMTFLSGMLFPTTRAPGWLVTLMVINPLLYMTDVLRRTIQAYLPAHTAMPPTHPWHPPIVAELAAIALVGLIALFQAARRFSRTV</sequence>
<evidence type="ECO:0000256" key="2">
    <source>
        <dbReference type="ARBA" id="ARBA00022692"/>
    </source>
</evidence>
<accession>A0ABP8UW50</accession>
<feature type="transmembrane region" description="Helical" evidence="6">
    <location>
        <begin position="128"/>
        <end position="155"/>
    </location>
</feature>
<dbReference type="InterPro" id="IPR047817">
    <property type="entry name" value="ABC2_TM_bact-type"/>
</dbReference>
<dbReference type="InterPro" id="IPR000412">
    <property type="entry name" value="ABC_2_transport"/>
</dbReference>
<keyword evidence="6" id="KW-1003">Cell membrane</keyword>
<keyword evidence="4 6" id="KW-0472">Membrane</keyword>
<evidence type="ECO:0000256" key="3">
    <source>
        <dbReference type="ARBA" id="ARBA00022989"/>
    </source>
</evidence>
<feature type="transmembrane region" description="Helical" evidence="6">
    <location>
        <begin position="161"/>
        <end position="186"/>
    </location>
</feature>
<proteinExistence type="inferred from homology"/>
<evidence type="ECO:0000256" key="7">
    <source>
        <dbReference type="SAM" id="MobiDB-lite"/>
    </source>
</evidence>
<feature type="transmembrane region" description="Helical" evidence="6">
    <location>
        <begin position="85"/>
        <end position="107"/>
    </location>
</feature>
<evidence type="ECO:0000313" key="9">
    <source>
        <dbReference type="EMBL" id="GAA4640525.1"/>
    </source>
</evidence>
<evidence type="ECO:0000256" key="5">
    <source>
        <dbReference type="ARBA" id="ARBA00023251"/>
    </source>
</evidence>
<organism evidence="9 10">
    <name type="scientific">Actinoallomurus vinaceus</name>
    <dbReference type="NCBI Taxonomy" id="1080074"/>
    <lineage>
        <taxon>Bacteria</taxon>
        <taxon>Bacillati</taxon>
        <taxon>Actinomycetota</taxon>
        <taxon>Actinomycetes</taxon>
        <taxon>Streptosporangiales</taxon>
        <taxon>Thermomonosporaceae</taxon>
        <taxon>Actinoallomurus</taxon>
    </lineage>
</organism>
<keyword evidence="6" id="KW-0813">Transport</keyword>
<gene>
    <name evidence="9" type="ORF">GCM10023196_106380</name>
</gene>
<feature type="region of interest" description="Disordered" evidence="7">
    <location>
        <begin position="1"/>
        <end position="22"/>
    </location>
</feature>
<dbReference type="PANTHER" id="PTHR43229:SF2">
    <property type="entry name" value="NODULATION PROTEIN J"/>
    <property type="match status" value="1"/>
</dbReference>
<comment type="similarity">
    <text evidence="6">Belongs to the ABC-2 integral membrane protein family.</text>
</comment>
<feature type="transmembrane region" description="Helical" evidence="6">
    <location>
        <begin position="50"/>
        <end position="73"/>
    </location>
</feature>
<comment type="subcellular location">
    <subcellularLocation>
        <location evidence="6">Cell membrane</location>
        <topology evidence="6">Multi-pass membrane protein</topology>
    </subcellularLocation>
    <subcellularLocation>
        <location evidence="1">Membrane</location>
        <topology evidence="1">Multi-pass membrane protein</topology>
    </subcellularLocation>
</comment>
<keyword evidence="2 6" id="KW-0812">Transmembrane</keyword>
<protein>
    <recommendedName>
        <fullName evidence="6">Transport permease protein</fullName>
    </recommendedName>
</protein>
<evidence type="ECO:0000259" key="8">
    <source>
        <dbReference type="PROSITE" id="PS51012"/>
    </source>
</evidence>
<dbReference type="PROSITE" id="PS51012">
    <property type="entry name" value="ABC_TM2"/>
    <property type="match status" value="1"/>
</dbReference>
<keyword evidence="3 6" id="KW-1133">Transmembrane helix</keyword>
<evidence type="ECO:0000256" key="6">
    <source>
        <dbReference type="RuleBase" id="RU361157"/>
    </source>
</evidence>
<dbReference type="PIRSF" id="PIRSF006648">
    <property type="entry name" value="DrrB"/>
    <property type="match status" value="1"/>
</dbReference>
<evidence type="ECO:0000256" key="4">
    <source>
        <dbReference type="ARBA" id="ARBA00023136"/>
    </source>
</evidence>
<evidence type="ECO:0000256" key="1">
    <source>
        <dbReference type="ARBA" id="ARBA00004141"/>
    </source>
</evidence>
<dbReference type="EMBL" id="BAABHK010000033">
    <property type="protein sequence ID" value="GAA4640525.1"/>
    <property type="molecule type" value="Genomic_DNA"/>
</dbReference>
<keyword evidence="5" id="KW-0046">Antibiotic resistance</keyword>
<dbReference type="PANTHER" id="PTHR43229">
    <property type="entry name" value="NODULATION PROTEIN J"/>
    <property type="match status" value="1"/>
</dbReference>
<dbReference type="InterPro" id="IPR051784">
    <property type="entry name" value="Nod_factor_ABC_transporter"/>
</dbReference>
<dbReference type="Proteomes" id="UP001501442">
    <property type="component" value="Unassembled WGS sequence"/>
</dbReference>